<proteinExistence type="inferred from homology"/>
<dbReference type="InterPro" id="IPR002104">
    <property type="entry name" value="Integrase_catalytic"/>
</dbReference>
<gene>
    <name evidence="5" type="ORF">ACFFU1_17540</name>
</gene>
<comment type="caution">
    <text evidence="5">The sequence shown here is derived from an EMBL/GenBank/DDBJ whole genome shotgun (WGS) entry which is preliminary data.</text>
</comment>
<evidence type="ECO:0000256" key="1">
    <source>
        <dbReference type="ARBA" id="ARBA00008857"/>
    </source>
</evidence>
<organism evidence="5 6">
    <name type="scientific">Algibacter miyuki</name>
    <dbReference type="NCBI Taxonomy" id="1306933"/>
    <lineage>
        <taxon>Bacteria</taxon>
        <taxon>Pseudomonadati</taxon>
        <taxon>Bacteroidota</taxon>
        <taxon>Flavobacteriia</taxon>
        <taxon>Flavobacteriales</taxon>
        <taxon>Flavobacteriaceae</taxon>
        <taxon>Algibacter</taxon>
    </lineage>
</organism>
<evidence type="ECO:0000256" key="2">
    <source>
        <dbReference type="ARBA" id="ARBA00023125"/>
    </source>
</evidence>
<dbReference type="PANTHER" id="PTHR30349:SF64">
    <property type="entry name" value="PROPHAGE INTEGRASE INTD-RELATED"/>
    <property type="match status" value="1"/>
</dbReference>
<dbReference type="InterPro" id="IPR025269">
    <property type="entry name" value="SAM-like_dom"/>
</dbReference>
<dbReference type="InterPro" id="IPR011010">
    <property type="entry name" value="DNA_brk_join_enz"/>
</dbReference>
<dbReference type="Gene3D" id="1.10.443.10">
    <property type="entry name" value="Intergrase catalytic core"/>
    <property type="match status" value="1"/>
</dbReference>
<protein>
    <submittedName>
        <fullName evidence="5">Tyrosine-type recombinase/integrase</fullName>
    </submittedName>
</protein>
<name>A0ABV5H600_9FLAO</name>
<dbReference type="Proteomes" id="UP001589590">
    <property type="component" value="Unassembled WGS sequence"/>
</dbReference>
<evidence type="ECO:0000313" key="6">
    <source>
        <dbReference type="Proteomes" id="UP001589590"/>
    </source>
</evidence>
<keyword evidence="2" id="KW-0238">DNA-binding</keyword>
<evidence type="ECO:0000259" key="4">
    <source>
        <dbReference type="PROSITE" id="PS51898"/>
    </source>
</evidence>
<keyword evidence="3" id="KW-0233">DNA recombination</keyword>
<keyword evidence="6" id="KW-1185">Reference proteome</keyword>
<dbReference type="Pfam" id="PF00589">
    <property type="entry name" value="Phage_integrase"/>
    <property type="match status" value="1"/>
</dbReference>
<dbReference type="PROSITE" id="PS51898">
    <property type="entry name" value="TYR_RECOMBINASE"/>
    <property type="match status" value="1"/>
</dbReference>
<dbReference type="InterPro" id="IPR013762">
    <property type="entry name" value="Integrase-like_cat_sf"/>
</dbReference>
<dbReference type="InterPro" id="IPR035386">
    <property type="entry name" value="Arm-DNA-bind_5"/>
</dbReference>
<dbReference type="Pfam" id="PF13102">
    <property type="entry name" value="Phage_int_SAM_5"/>
    <property type="match status" value="1"/>
</dbReference>
<evidence type="ECO:0000256" key="3">
    <source>
        <dbReference type="ARBA" id="ARBA00023172"/>
    </source>
</evidence>
<accession>A0ABV5H600</accession>
<comment type="similarity">
    <text evidence="1">Belongs to the 'phage' integrase family.</text>
</comment>
<dbReference type="EMBL" id="JBHMFA010000032">
    <property type="protein sequence ID" value="MFB9106715.1"/>
    <property type="molecule type" value="Genomic_DNA"/>
</dbReference>
<dbReference type="Gene3D" id="1.10.150.130">
    <property type="match status" value="1"/>
</dbReference>
<dbReference type="RefSeq" id="WP_290267985.1">
    <property type="nucleotide sequence ID" value="NZ_JAUFQP010000001.1"/>
</dbReference>
<dbReference type="InterPro" id="IPR050090">
    <property type="entry name" value="Tyrosine_recombinase_XerCD"/>
</dbReference>
<sequence>MSSVKAVLRTKSNSQKLFPIAIRIIKDRKTSFLYTGQYIHKNQWDKNKGQVKKSHPDSLNINQLIFKKLSKVNRGLLEAEVKDEYQSSINIKNKVIQTHSSDFFNVAEMYLKNIADRDKSHQLAIEFKRIEVFKVFLDRDKLFFNDLNIELLKKFENHLIVKLKLSRRTMVNYMITIRTIFNLAIRNSFTDIKFYPFGKGKYSIKFPETKKIGLNIDEITLLENIQNITKAQQYALSVWLLSFYFAGIRISDVLQLKWEDFLDNRLHYRMNKNNKLVSLKVPEKVQNILKNLERDKNSTYLFKELEGVNLNDNKQLRTRIKTATRNFNRRLEIIAEKAGINKKLSMHIARHSFGNISGDRIPIQILQKLYRHSSVTTTILYQSNFMQKETDEALDKVIDF</sequence>
<dbReference type="PANTHER" id="PTHR30349">
    <property type="entry name" value="PHAGE INTEGRASE-RELATED"/>
    <property type="match status" value="1"/>
</dbReference>
<evidence type="ECO:0000313" key="5">
    <source>
        <dbReference type="EMBL" id="MFB9106715.1"/>
    </source>
</evidence>
<reference evidence="5 6" key="1">
    <citation type="submission" date="2024-09" db="EMBL/GenBank/DDBJ databases">
        <authorList>
            <person name="Sun Q."/>
            <person name="Mori K."/>
        </authorList>
    </citation>
    <scope>NUCLEOTIDE SEQUENCE [LARGE SCALE GENOMIC DNA]</scope>
    <source>
        <strain evidence="5 6">CECT 8300</strain>
    </source>
</reference>
<dbReference type="Pfam" id="PF17293">
    <property type="entry name" value="Arm-DNA-bind_5"/>
    <property type="match status" value="1"/>
</dbReference>
<dbReference type="SUPFAM" id="SSF56349">
    <property type="entry name" value="DNA breaking-rejoining enzymes"/>
    <property type="match status" value="1"/>
</dbReference>
<feature type="domain" description="Tyr recombinase" evidence="4">
    <location>
        <begin position="207"/>
        <end position="395"/>
    </location>
</feature>
<dbReference type="InterPro" id="IPR010998">
    <property type="entry name" value="Integrase_recombinase_N"/>
</dbReference>